<keyword evidence="6 10" id="KW-0472">Membrane</keyword>
<keyword evidence="7" id="KW-0325">Glycoprotein</keyword>
<feature type="transmembrane region" description="Helical" evidence="10">
    <location>
        <begin position="347"/>
        <end position="367"/>
    </location>
</feature>
<feature type="domain" description="Major facilitator superfamily (MFS) profile" evidence="11">
    <location>
        <begin position="28"/>
        <end position="474"/>
    </location>
</feature>
<evidence type="ECO:0000256" key="8">
    <source>
        <dbReference type="RuleBase" id="RU003346"/>
    </source>
</evidence>
<evidence type="ECO:0000313" key="12">
    <source>
        <dbReference type="EMBL" id="CRG86346.1"/>
    </source>
</evidence>
<evidence type="ECO:0000256" key="6">
    <source>
        <dbReference type="ARBA" id="ARBA00023136"/>
    </source>
</evidence>
<gene>
    <name evidence="12" type="ORF">PISL3812_03351</name>
</gene>
<dbReference type="OrthoDB" id="5141738at2759"/>
<dbReference type="GO" id="GO:0005536">
    <property type="term" value="F:D-glucose binding"/>
    <property type="evidence" value="ECO:0007669"/>
    <property type="project" value="UniProtKB-ARBA"/>
</dbReference>
<feature type="transmembrane region" description="Helical" evidence="10">
    <location>
        <begin position="379"/>
        <end position="403"/>
    </location>
</feature>
<dbReference type="InterPro" id="IPR020846">
    <property type="entry name" value="MFS_dom"/>
</dbReference>
<evidence type="ECO:0000256" key="10">
    <source>
        <dbReference type="SAM" id="Phobius"/>
    </source>
</evidence>
<dbReference type="EMBL" id="CVMT01000002">
    <property type="protein sequence ID" value="CRG86346.1"/>
    <property type="molecule type" value="Genomic_DNA"/>
</dbReference>
<dbReference type="PROSITE" id="PS50850">
    <property type="entry name" value="MFS"/>
    <property type="match status" value="1"/>
</dbReference>
<feature type="transmembrane region" description="Helical" evidence="10">
    <location>
        <begin position="450"/>
        <end position="470"/>
    </location>
</feature>
<dbReference type="NCBIfam" id="TIGR00879">
    <property type="entry name" value="SP"/>
    <property type="match status" value="1"/>
</dbReference>
<name>A0A0U1LU97_TALIS</name>
<dbReference type="PRINTS" id="PR00171">
    <property type="entry name" value="SUGRTRNSPORT"/>
</dbReference>
<dbReference type="Proteomes" id="UP000054383">
    <property type="component" value="Unassembled WGS sequence"/>
</dbReference>
<keyword evidence="5 10" id="KW-1133">Transmembrane helix</keyword>
<evidence type="ECO:0000313" key="13">
    <source>
        <dbReference type="Proteomes" id="UP000054383"/>
    </source>
</evidence>
<evidence type="ECO:0000256" key="3">
    <source>
        <dbReference type="ARBA" id="ARBA00022448"/>
    </source>
</evidence>
<evidence type="ECO:0000259" key="11">
    <source>
        <dbReference type="PROSITE" id="PS50850"/>
    </source>
</evidence>
<dbReference type="FunFam" id="1.20.1250.20:FF:000115">
    <property type="entry name" value="High-affinity glucose transporter"/>
    <property type="match status" value="1"/>
</dbReference>
<dbReference type="GO" id="GO:0010255">
    <property type="term" value="P:glucose mediated signaling pathway"/>
    <property type="evidence" value="ECO:0007669"/>
    <property type="project" value="UniProtKB-ARBA"/>
</dbReference>
<comment type="subcellular location">
    <subcellularLocation>
        <location evidence="1">Membrane</location>
        <topology evidence="1">Multi-pass membrane protein</topology>
    </subcellularLocation>
</comment>
<feature type="transmembrane region" description="Helical" evidence="10">
    <location>
        <begin position="79"/>
        <end position="100"/>
    </location>
</feature>
<accession>A0A0U1LU97</accession>
<dbReference type="Gene3D" id="1.20.1250.20">
    <property type="entry name" value="MFS general substrate transporter like domains"/>
    <property type="match status" value="1"/>
</dbReference>
<evidence type="ECO:0000256" key="2">
    <source>
        <dbReference type="ARBA" id="ARBA00010992"/>
    </source>
</evidence>
<dbReference type="InterPro" id="IPR005829">
    <property type="entry name" value="Sugar_transporter_CS"/>
</dbReference>
<evidence type="ECO:0000256" key="9">
    <source>
        <dbReference type="SAM" id="MobiDB-lite"/>
    </source>
</evidence>
<dbReference type="PANTHER" id="PTHR48022:SF40">
    <property type="entry name" value="MAJOR FACILITATOR SUPERFAMILY (MFS) PROFILE DOMAIN-CONTAINING PROTEIN"/>
    <property type="match status" value="1"/>
</dbReference>
<dbReference type="InterPro" id="IPR003663">
    <property type="entry name" value="Sugar/inositol_transpt"/>
</dbReference>
<feature type="transmembrane region" description="Helical" evidence="10">
    <location>
        <begin position="131"/>
        <end position="153"/>
    </location>
</feature>
<keyword evidence="13" id="KW-1185">Reference proteome</keyword>
<feature type="transmembrane region" description="Helical" evidence="10">
    <location>
        <begin position="21"/>
        <end position="41"/>
    </location>
</feature>
<organism evidence="12 13">
    <name type="scientific">Talaromyces islandicus</name>
    <name type="common">Penicillium islandicum</name>
    <dbReference type="NCBI Taxonomy" id="28573"/>
    <lineage>
        <taxon>Eukaryota</taxon>
        <taxon>Fungi</taxon>
        <taxon>Dikarya</taxon>
        <taxon>Ascomycota</taxon>
        <taxon>Pezizomycotina</taxon>
        <taxon>Eurotiomycetes</taxon>
        <taxon>Eurotiomycetidae</taxon>
        <taxon>Eurotiales</taxon>
        <taxon>Trichocomaceae</taxon>
        <taxon>Talaromyces</taxon>
        <taxon>Talaromyces sect. Islandici</taxon>
    </lineage>
</organism>
<dbReference type="PANTHER" id="PTHR48022">
    <property type="entry name" value="PLASTIDIC GLUCOSE TRANSPORTER 4"/>
    <property type="match status" value="1"/>
</dbReference>
<feature type="transmembrane region" description="Helical" evidence="10">
    <location>
        <begin position="196"/>
        <end position="218"/>
    </location>
</feature>
<evidence type="ECO:0000256" key="1">
    <source>
        <dbReference type="ARBA" id="ARBA00004141"/>
    </source>
</evidence>
<dbReference type="SUPFAM" id="SSF103473">
    <property type="entry name" value="MFS general substrate transporter"/>
    <property type="match status" value="1"/>
</dbReference>
<dbReference type="Pfam" id="PF00083">
    <property type="entry name" value="Sugar_tr"/>
    <property type="match status" value="1"/>
</dbReference>
<dbReference type="InterPro" id="IPR036259">
    <property type="entry name" value="MFS_trans_sf"/>
</dbReference>
<dbReference type="OMA" id="RRTFTGC"/>
<dbReference type="InterPro" id="IPR005828">
    <property type="entry name" value="MFS_sugar_transport-like"/>
</dbReference>
<dbReference type="InterPro" id="IPR050360">
    <property type="entry name" value="MFS_Sugar_Transporters"/>
</dbReference>
<dbReference type="PROSITE" id="PS00216">
    <property type="entry name" value="SUGAR_TRANSPORT_1"/>
    <property type="match status" value="1"/>
</dbReference>
<keyword evidence="4 10" id="KW-0812">Transmembrane</keyword>
<evidence type="ECO:0000256" key="4">
    <source>
        <dbReference type="ARBA" id="ARBA00022692"/>
    </source>
</evidence>
<proteinExistence type="inferred from homology"/>
<sequence>MQWTSIIERIPLRQPAGVPGSAIPAIVIGIFVSLGGILFGYDTGNINGIIAMPQWKEKYSTGYTNPTTGNPEVTAGEKALVVSILSAGTFFGSLIAAPAGDKIGRRWGLICSCTFFIIGVVLQVVSESIPLFVVGRGIAGFGVGMLSTLIPLYQSEIAPKWIRGFVVGTYQLSITLGLLVSAIVDNATKDRRDSGAYRIPLTVQIGWSLVLISGMLFLPETPRYLIKRNRPDAAARSLAKLRRLPRNSPHLAEIAEIAQHHERELNLGGTSYLDCFKGSLGKRLLTGCLLQSLQQLTGINFIFYYSTSFFENNGMYDAYTITLITNIVNVISTVPGLWMVEKWGRRPLLFFGAIGMAVSQIIVATIGTTAAGRDTADKASLAFTCLYIFFFACSWGPVVWVVPGEIFSLKVRAKAMSISTAANWLFNWAMAYAIPYMIDPGKGNLNLQAKVFYVWGGFCLIACFVTWALVYETKGLSLEQVDEMYSTISKAWESHYFVPEAQANAPRPRPWSGNRYSGHQKAPSATYECHIEAVNSPKRSDEDDDDFDTKDNGHAMSPQSHTSGGTFYFDFDRPVGAQQFP</sequence>
<feature type="transmembrane region" description="Helical" evidence="10">
    <location>
        <begin position="415"/>
        <end position="438"/>
    </location>
</feature>
<evidence type="ECO:0000256" key="5">
    <source>
        <dbReference type="ARBA" id="ARBA00022989"/>
    </source>
</evidence>
<feature type="transmembrane region" description="Helical" evidence="10">
    <location>
        <begin position="318"/>
        <end position="340"/>
    </location>
</feature>
<reference evidence="12 13" key="1">
    <citation type="submission" date="2015-04" db="EMBL/GenBank/DDBJ databases">
        <authorList>
            <person name="Syromyatnikov M.Y."/>
            <person name="Popov V.N."/>
        </authorList>
    </citation>
    <scope>NUCLEOTIDE SEQUENCE [LARGE SCALE GENOMIC DNA]</scope>
    <source>
        <strain evidence="12">WF-38-12</strain>
    </source>
</reference>
<dbReference type="PROSITE" id="PS00217">
    <property type="entry name" value="SUGAR_TRANSPORT_2"/>
    <property type="match status" value="1"/>
</dbReference>
<dbReference type="GO" id="GO:0005351">
    <property type="term" value="F:carbohydrate:proton symporter activity"/>
    <property type="evidence" value="ECO:0007669"/>
    <property type="project" value="TreeGrafter"/>
</dbReference>
<dbReference type="CDD" id="cd17356">
    <property type="entry name" value="MFS_HXT"/>
    <property type="match status" value="1"/>
</dbReference>
<keyword evidence="12" id="KW-0762">Sugar transport</keyword>
<dbReference type="GO" id="GO:0005886">
    <property type="term" value="C:plasma membrane"/>
    <property type="evidence" value="ECO:0007669"/>
    <property type="project" value="UniProtKB-ARBA"/>
</dbReference>
<dbReference type="AlphaFoldDB" id="A0A0U1LU97"/>
<feature type="region of interest" description="Disordered" evidence="9">
    <location>
        <begin position="504"/>
        <end position="581"/>
    </location>
</feature>
<feature type="transmembrane region" description="Helical" evidence="10">
    <location>
        <begin position="165"/>
        <end position="184"/>
    </location>
</feature>
<feature type="transmembrane region" description="Helical" evidence="10">
    <location>
        <begin position="107"/>
        <end position="125"/>
    </location>
</feature>
<evidence type="ECO:0000256" key="7">
    <source>
        <dbReference type="ARBA" id="ARBA00023180"/>
    </source>
</evidence>
<keyword evidence="3 8" id="KW-0813">Transport</keyword>
<protein>
    <submittedName>
        <fullName evidence="12">Putative glucose transporter rco-3</fullName>
    </submittedName>
</protein>
<comment type="similarity">
    <text evidence="2 8">Belongs to the major facilitator superfamily. Sugar transporter (TC 2.A.1.1) family.</text>
</comment>